<dbReference type="EMBL" id="BTSX01000006">
    <property type="protein sequence ID" value="GMT05939.1"/>
    <property type="molecule type" value="Genomic_DNA"/>
</dbReference>
<accession>A0AAV5UHS6</accession>
<feature type="region of interest" description="Disordered" evidence="1">
    <location>
        <begin position="185"/>
        <end position="209"/>
    </location>
</feature>
<protein>
    <recommendedName>
        <fullName evidence="4">CUB domain-containing protein</fullName>
    </recommendedName>
</protein>
<keyword evidence="3" id="KW-1185">Reference proteome</keyword>
<feature type="non-terminal residue" evidence="2">
    <location>
        <position position="1"/>
    </location>
</feature>
<dbReference type="AlphaFoldDB" id="A0AAV5UHS6"/>
<comment type="caution">
    <text evidence="2">The sequence shown here is derived from an EMBL/GenBank/DDBJ whole genome shotgun (WGS) entry which is preliminary data.</text>
</comment>
<evidence type="ECO:0000313" key="3">
    <source>
        <dbReference type="Proteomes" id="UP001432027"/>
    </source>
</evidence>
<sequence>GPAPINVTEILELERIMKEDTSPPSTSTIFPHHTLKPEEFHIGKSGRPLTRVRNNTNCLCSTSVYNMDWCPYGLSKEECERDYLALPNDNDSVFVLSTDNCTLHFECSSYYSLYGNVYLPLGVFPEPSNLEKEITTAQRNGFSTSFECSQEGNFELAFVSSRRRVVFVIQDLACVRRFGVSNAKKTKKSKRKNKIPHPFSYPNVGFENA</sequence>
<gene>
    <name evidence="2" type="ORF">PENTCL1PPCAC_28113</name>
</gene>
<feature type="non-terminal residue" evidence="2">
    <location>
        <position position="209"/>
    </location>
</feature>
<feature type="compositionally biased region" description="Basic residues" evidence="1">
    <location>
        <begin position="185"/>
        <end position="195"/>
    </location>
</feature>
<evidence type="ECO:0008006" key="4">
    <source>
        <dbReference type="Google" id="ProtNLM"/>
    </source>
</evidence>
<reference evidence="2" key="1">
    <citation type="submission" date="2023-10" db="EMBL/GenBank/DDBJ databases">
        <title>Genome assembly of Pristionchus species.</title>
        <authorList>
            <person name="Yoshida K."/>
            <person name="Sommer R.J."/>
        </authorList>
    </citation>
    <scope>NUCLEOTIDE SEQUENCE</scope>
    <source>
        <strain evidence="2">RS0144</strain>
    </source>
</reference>
<name>A0AAV5UHS6_9BILA</name>
<evidence type="ECO:0000313" key="2">
    <source>
        <dbReference type="EMBL" id="GMT05939.1"/>
    </source>
</evidence>
<evidence type="ECO:0000256" key="1">
    <source>
        <dbReference type="SAM" id="MobiDB-lite"/>
    </source>
</evidence>
<dbReference type="Proteomes" id="UP001432027">
    <property type="component" value="Unassembled WGS sequence"/>
</dbReference>
<proteinExistence type="predicted"/>
<organism evidence="2 3">
    <name type="scientific">Pristionchus entomophagus</name>
    <dbReference type="NCBI Taxonomy" id="358040"/>
    <lineage>
        <taxon>Eukaryota</taxon>
        <taxon>Metazoa</taxon>
        <taxon>Ecdysozoa</taxon>
        <taxon>Nematoda</taxon>
        <taxon>Chromadorea</taxon>
        <taxon>Rhabditida</taxon>
        <taxon>Rhabditina</taxon>
        <taxon>Diplogasteromorpha</taxon>
        <taxon>Diplogasteroidea</taxon>
        <taxon>Neodiplogasteridae</taxon>
        <taxon>Pristionchus</taxon>
    </lineage>
</organism>